<proteinExistence type="predicted"/>
<sequence>METPAPSHDRRPSKHQHQASSIFVLKTIILLVGKVFVYWLGTEPFVYIAEAEMVKKMASEVMAKGWGNVALGQRSCERGNPVRKPIVVPREAISAPHEANDALRGAIEPLRDQSVMD</sequence>
<protein>
    <submittedName>
        <fullName evidence="2">Cytokinin hydroxylase-like</fullName>
    </submittedName>
</protein>
<feature type="transmembrane region" description="Helical" evidence="1">
    <location>
        <begin position="21"/>
        <end position="41"/>
    </location>
</feature>
<dbReference type="EMBL" id="JAAIUW010000009">
    <property type="protein sequence ID" value="KAF7814888.1"/>
    <property type="molecule type" value="Genomic_DNA"/>
</dbReference>
<keyword evidence="1" id="KW-0472">Membrane</keyword>
<comment type="caution">
    <text evidence="2">The sequence shown here is derived from an EMBL/GenBank/DDBJ whole genome shotgun (WGS) entry which is preliminary data.</text>
</comment>
<keyword evidence="1" id="KW-1133">Transmembrane helix</keyword>
<dbReference type="Proteomes" id="UP000634136">
    <property type="component" value="Unassembled WGS sequence"/>
</dbReference>
<dbReference type="AlphaFoldDB" id="A0A834T472"/>
<keyword evidence="1" id="KW-0812">Transmembrane</keyword>
<organism evidence="2 3">
    <name type="scientific">Senna tora</name>
    <dbReference type="NCBI Taxonomy" id="362788"/>
    <lineage>
        <taxon>Eukaryota</taxon>
        <taxon>Viridiplantae</taxon>
        <taxon>Streptophyta</taxon>
        <taxon>Embryophyta</taxon>
        <taxon>Tracheophyta</taxon>
        <taxon>Spermatophyta</taxon>
        <taxon>Magnoliopsida</taxon>
        <taxon>eudicotyledons</taxon>
        <taxon>Gunneridae</taxon>
        <taxon>Pentapetalae</taxon>
        <taxon>rosids</taxon>
        <taxon>fabids</taxon>
        <taxon>Fabales</taxon>
        <taxon>Fabaceae</taxon>
        <taxon>Caesalpinioideae</taxon>
        <taxon>Cassia clade</taxon>
        <taxon>Senna</taxon>
    </lineage>
</organism>
<keyword evidence="3" id="KW-1185">Reference proteome</keyword>
<evidence type="ECO:0000313" key="3">
    <source>
        <dbReference type="Proteomes" id="UP000634136"/>
    </source>
</evidence>
<evidence type="ECO:0000313" key="2">
    <source>
        <dbReference type="EMBL" id="KAF7814888.1"/>
    </source>
</evidence>
<dbReference type="OrthoDB" id="1726369at2759"/>
<accession>A0A834T472</accession>
<name>A0A834T472_9FABA</name>
<reference evidence="2" key="1">
    <citation type="submission" date="2020-09" db="EMBL/GenBank/DDBJ databases">
        <title>Genome-Enabled Discovery of Anthraquinone Biosynthesis in Senna tora.</title>
        <authorList>
            <person name="Kang S.-H."/>
            <person name="Pandey R.P."/>
            <person name="Lee C.-M."/>
            <person name="Sim J.-S."/>
            <person name="Jeong J.-T."/>
            <person name="Choi B.-S."/>
            <person name="Jung M."/>
            <person name="Ginzburg D."/>
            <person name="Zhao K."/>
            <person name="Won S.Y."/>
            <person name="Oh T.-J."/>
            <person name="Yu Y."/>
            <person name="Kim N.-H."/>
            <person name="Lee O.R."/>
            <person name="Lee T.-H."/>
            <person name="Bashyal P."/>
            <person name="Kim T.-S."/>
            <person name="Lee W.-H."/>
            <person name="Kawkins C."/>
            <person name="Kim C.-K."/>
            <person name="Kim J.S."/>
            <person name="Ahn B.O."/>
            <person name="Rhee S.Y."/>
            <person name="Sohng J.K."/>
        </authorList>
    </citation>
    <scope>NUCLEOTIDE SEQUENCE</scope>
    <source>
        <tissue evidence="2">Leaf</tissue>
    </source>
</reference>
<gene>
    <name evidence="2" type="ORF">G2W53_028857</name>
</gene>
<evidence type="ECO:0000256" key="1">
    <source>
        <dbReference type="SAM" id="Phobius"/>
    </source>
</evidence>